<gene>
    <name evidence="2" type="ORF">M427DRAFT_106256</name>
</gene>
<dbReference type="InterPro" id="IPR008906">
    <property type="entry name" value="HATC_C_dom"/>
</dbReference>
<protein>
    <recommendedName>
        <fullName evidence="1">HAT C-terminal dimerisation domain-containing protein</fullName>
    </recommendedName>
</protein>
<dbReference type="EMBL" id="KQ965922">
    <property type="protein sequence ID" value="KXS08916.1"/>
    <property type="molecule type" value="Genomic_DNA"/>
</dbReference>
<dbReference type="PANTHER" id="PTHR47611">
    <property type="entry name" value="HAT DIMERISATION DOMAIN, C-TERMINAL"/>
    <property type="match status" value="1"/>
</dbReference>
<dbReference type="PANTHER" id="PTHR47611:SF1">
    <property type="entry name" value="CCHC-TYPE DOMAIN-CONTAINING PROTEIN"/>
    <property type="match status" value="1"/>
</dbReference>
<dbReference type="Pfam" id="PF05699">
    <property type="entry name" value="Dimer_Tnp_hAT"/>
    <property type="match status" value="1"/>
</dbReference>
<evidence type="ECO:0000259" key="1">
    <source>
        <dbReference type="Pfam" id="PF05699"/>
    </source>
</evidence>
<proteinExistence type="predicted"/>
<organism evidence="2 3">
    <name type="scientific">Gonapodya prolifera (strain JEL478)</name>
    <name type="common">Monoblepharis prolifera</name>
    <dbReference type="NCBI Taxonomy" id="1344416"/>
    <lineage>
        <taxon>Eukaryota</taxon>
        <taxon>Fungi</taxon>
        <taxon>Fungi incertae sedis</taxon>
        <taxon>Chytridiomycota</taxon>
        <taxon>Chytridiomycota incertae sedis</taxon>
        <taxon>Monoblepharidomycetes</taxon>
        <taxon>Monoblepharidales</taxon>
        <taxon>Gonapodyaceae</taxon>
        <taxon>Gonapodya</taxon>
    </lineage>
</organism>
<keyword evidence="3" id="KW-1185">Reference proteome</keyword>
<evidence type="ECO:0000313" key="2">
    <source>
        <dbReference type="EMBL" id="KXS08916.1"/>
    </source>
</evidence>
<dbReference type="OrthoDB" id="3264316at2759"/>
<dbReference type="SUPFAM" id="SSF53098">
    <property type="entry name" value="Ribonuclease H-like"/>
    <property type="match status" value="1"/>
</dbReference>
<evidence type="ECO:0000313" key="3">
    <source>
        <dbReference type="Proteomes" id="UP000070544"/>
    </source>
</evidence>
<dbReference type="Proteomes" id="UP000070544">
    <property type="component" value="Unassembled WGS sequence"/>
</dbReference>
<reference evidence="2 3" key="1">
    <citation type="journal article" date="2015" name="Genome Biol. Evol.">
        <title>Phylogenomic analyses indicate that early fungi evolved digesting cell walls of algal ancestors of land plants.</title>
        <authorList>
            <person name="Chang Y."/>
            <person name="Wang S."/>
            <person name="Sekimoto S."/>
            <person name="Aerts A.L."/>
            <person name="Choi C."/>
            <person name="Clum A."/>
            <person name="LaButti K.M."/>
            <person name="Lindquist E.A."/>
            <person name="Yee Ngan C."/>
            <person name="Ohm R.A."/>
            <person name="Salamov A.A."/>
            <person name="Grigoriev I.V."/>
            <person name="Spatafora J.W."/>
            <person name="Berbee M.L."/>
        </authorList>
    </citation>
    <scope>NUCLEOTIDE SEQUENCE [LARGE SCALE GENOMIC DNA]</scope>
    <source>
        <strain evidence="2 3">JEL478</strain>
    </source>
</reference>
<feature type="domain" description="HAT C-terminal dimerisation" evidence="1">
    <location>
        <begin position="7"/>
        <end position="73"/>
    </location>
</feature>
<dbReference type="AlphaFoldDB" id="A0A138ZWP0"/>
<accession>A0A138ZWP0</accession>
<dbReference type="InterPro" id="IPR012337">
    <property type="entry name" value="RNaseH-like_sf"/>
</dbReference>
<dbReference type="STRING" id="1344416.A0A138ZWP0"/>
<sequence>MEPKRVKGQDVLEYWRSQTDLPGLQRIARGIMAIPGSSVESERIFSASKEVIGDKRSGLAPVMIRDLIRLRKWKQHFPELACK</sequence>
<name>A0A138ZWP0_GONPJ</name>
<dbReference type="GO" id="GO:0046983">
    <property type="term" value="F:protein dimerization activity"/>
    <property type="evidence" value="ECO:0007669"/>
    <property type="project" value="InterPro"/>
</dbReference>